<dbReference type="eggNOG" id="KOG1677">
    <property type="taxonomic scope" value="Eukaryota"/>
</dbReference>
<keyword evidence="2" id="KW-0677">Repeat</keyword>
<evidence type="ECO:0000256" key="1">
    <source>
        <dbReference type="ARBA" id="ARBA00022723"/>
    </source>
</evidence>
<evidence type="ECO:0000256" key="6">
    <source>
        <dbReference type="SAM" id="MobiDB-lite"/>
    </source>
</evidence>
<dbReference type="InterPro" id="IPR000571">
    <property type="entry name" value="Znf_CCCH"/>
</dbReference>
<dbReference type="KEGG" id="spaa:SPAPADRAFT_60049"/>
<name>G3ALT2_SPAPN</name>
<feature type="compositionally biased region" description="Polar residues" evidence="6">
    <location>
        <begin position="27"/>
        <end position="43"/>
    </location>
</feature>
<gene>
    <name evidence="8" type="ORF">SPAPADRAFT_60049</name>
</gene>
<proteinExistence type="predicted"/>
<evidence type="ECO:0000313" key="9">
    <source>
        <dbReference type="Proteomes" id="UP000000709"/>
    </source>
</evidence>
<sequence length="353" mass="39214">MLSTSSMYGASNIGSGNSRNSPPPIGLQQQHKQPQNTPLKQHNSVSSSLTTSSASSSTSDFGDLHGDLLADLWHSSTNESMTSNGAINVKQPAAQYPSAIVPSVSQQPQQQQFFPQQQQQQPRLFNPNPVYTTQQVNWNTSNVSISPPILSSISQQQISTVAQPNSSSSPSLTVDPFIDSLHGYESSLLPRLTEENLMMQTKSDSFTTTHNPNVQFNIANDSEDLFNFEHHQQQQQQSRFVRSTPMLNGNVRQQPFVGHSHNSQHKESSDVHAHMKTNVSSATVNTQLYKTELCASFMKMGICPYGNKCQFAHGENELKVVERPPKWRSKPCVNWAKYGSCRYGNRCCFKHGD</sequence>
<dbReference type="GO" id="GO:0010468">
    <property type="term" value="P:regulation of gene expression"/>
    <property type="evidence" value="ECO:0007669"/>
    <property type="project" value="UniProtKB-ARBA"/>
</dbReference>
<dbReference type="Gene3D" id="4.10.1000.10">
    <property type="entry name" value="Zinc finger, CCCH-type"/>
    <property type="match status" value="2"/>
</dbReference>
<feature type="domain" description="C3H1-type" evidence="7">
    <location>
        <begin position="288"/>
        <end position="316"/>
    </location>
</feature>
<dbReference type="AlphaFoldDB" id="G3ALT2"/>
<dbReference type="EMBL" id="GL996501">
    <property type="protein sequence ID" value="EGW32691.1"/>
    <property type="molecule type" value="Genomic_DNA"/>
</dbReference>
<protein>
    <recommendedName>
        <fullName evidence="7">C3H1-type domain-containing protein</fullName>
    </recommendedName>
</protein>
<dbReference type="InParanoid" id="G3ALT2"/>
<keyword evidence="3 5" id="KW-0863">Zinc-finger</keyword>
<keyword evidence="4 5" id="KW-0862">Zinc</keyword>
<feature type="domain" description="C3H1-type" evidence="7">
    <location>
        <begin position="326"/>
        <end position="353"/>
    </location>
</feature>
<evidence type="ECO:0000259" key="7">
    <source>
        <dbReference type="PROSITE" id="PS50103"/>
    </source>
</evidence>
<accession>G3ALT2</accession>
<dbReference type="SMART" id="SM00356">
    <property type="entry name" value="ZnF_C3H1"/>
    <property type="match status" value="2"/>
</dbReference>
<evidence type="ECO:0000256" key="5">
    <source>
        <dbReference type="PROSITE-ProRule" id="PRU00723"/>
    </source>
</evidence>
<feature type="compositionally biased region" description="Polar residues" evidence="6">
    <location>
        <begin position="1"/>
        <end position="20"/>
    </location>
</feature>
<dbReference type="SUPFAM" id="SSF90229">
    <property type="entry name" value="CCCH zinc finger"/>
    <property type="match status" value="2"/>
</dbReference>
<dbReference type="GeneID" id="18873197"/>
<evidence type="ECO:0000256" key="2">
    <source>
        <dbReference type="ARBA" id="ARBA00022737"/>
    </source>
</evidence>
<keyword evidence="9" id="KW-1185">Reference proteome</keyword>
<feature type="zinc finger region" description="C3H1-type" evidence="5">
    <location>
        <begin position="326"/>
        <end position="353"/>
    </location>
</feature>
<dbReference type="OMA" id="FMKMGIC"/>
<dbReference type="RefSeq" id="XP_007374206.1">
    <property type="nucleotide sequence ID" value="XM_007374144.1"/>
</dbReference>
<evidence type="ECO:0000256" key="4">
    <source>
        <dbReference type="ARBA" id="ARBA00022833"/>
    </source>
</evidence>
<reference evidence="8 9" key="1">
    <citation type="journal article" date="2011" name="Proc. Natl. Acad. Sci. U.S.A.">
        <title>Comparative genomics of xylose-fermenting fungi for enhanced biofuel production.</title>
        <authorList>
            <person name="Wohlbach D.J."/>
            <person name="Kuo A."/>
            <person name="Sato T.K."/>
            <person name="Potts K.M."/>
            <person name="Salamov A.A."/>
            <person name="LaButti K.M."/>
            <person name="Sun H."/>
            <person name="Clum A."/>
            <person name="Pangilinan J.L."/>
            <person name="Lindquist E.A."/>
            <person name="Lucas S."/>
            <person name="Lapidus A."/>
            <person name="Jin M."/>
            <person name="Gunawan C."/>
            <person name="Balan V."/>
            <person name="Dale B.E."/>
            <person name="Jeffries T.W."/>
            <person name="Zinkel R."/>
            <person name="Barry K.W."/>
            <person name="Grigoriev I.V."/>
            <person name="Gasch A.P."/>
        </authorList>
    </citation>
    <scope>NUCLEOTIDE SEQUENCE [LARGE SCALE GENOMIC DNA]</scope>
    <source>
        <strain evidence="9">NRRL Y-27907 / 11-Y1</strain>
    </source>
</reference>
<feature type="zinc finger region" description="C3H1-type" evidence="5">
    <location>
        <begin position="288"/>
        <end position="316"/>
    </location>
</feature>
<dbReference type="FunFam" id="4.10.1000.10:FF:000001">
    <property type="entry name" value="zinc finger CCCH domain-containing protein 15-like"/>
    <property type="match status" value="1"/>
</dbReference>
<dbReference type="STRING" id="619300.G3ALT2"/>
<organism evidence="9">
    <name type="scientific">Spathaspora passalidarum (strain NRRL Y-27907 / 11-Y1)</name>
    <dbReference type="NCBI Taxonomy" id="619300"/>
    <lineage>
        <taxon>Eukaryota</taxon>
        <taxon>Fungi</taxon>
        <taxon>Dikarya</taxon>
        <taxon>Ascomycota</taxon>
        <taxon>Saccharomycotina</taxon>
        <taxon>Pichiomycetes</taxon>
        <taxon>Debaryomycetaceae</taxon>
        <taxon>Spathaspora</taxon>
    </lineage>
</organism>
<feature type="compositionally biased region" description="Low complexity" evidence="6">
    <location>
        <begin position="44"/>
        <end position="59"/>
    </location>
</feature>
<dbReference type="GO" id="GO:0003729">
    <property type="term" value="F:mRNA binding"/>
    <property type="evidence" value="ECO:0007669"/>
    <property type="project" value="InterPro"/>
</dbReference>
<keyword evidence="1 5" id="KW-0479">Metal-binding</keyword>
<dbReference type="PANTHER" id="PTHR12547:SF18">
    <property type="entry name" value="PROTEIN TIS11"/>
    <property type="match status" value="1"/>
</dbReference>
<dbReference type="HOGENOM" id="CLU_949941_0_0_1"/>
<dbReference type="InterPro" id="IPR036855">
    <property type="entry name" value="Znf_CCCH_sf"/>
</dbReference>
<dbReference type="OrthoDB" id="410307at2759"/>
<dbReference type="GO" id="GO:0008270">
    <property type="term" value="F:zinc ion binding"/>
    <property type="evidence" value="ECO:0007669"/>
    <property type="project" value="UniProtKB-KW"/>
</dbReference>
<dbReference type="FunFam" id="4.10.1000.10:FF:000018">
    <property type="entry name" value="Zinc finger protein"/>
    <property type="match status" value="1"/>
</dbReference>
<evidence type="ECO:0000313" key="8">
    <source>
        <dbReference type="EMBL" id="EGW32691.1"/>
    </source>
</evidence>
<feature type="region of interest" description="Disordered" evidence="6">
    <location>
        <begin position="1"/>
        <end position="60"/>
    </location>
</feature>
<dbReference type="Pfam" id="PF00642">
    <property type="entry name" value="zf-CCCH"/>
    <property type="match status" value="2"/>
</dbReference>
<dbReference type="Proteomes" id="UP000000709">
    <property type="component" value="Unassembled WGS sequence"/>
</dbReference>
<dbReference type="InterPro" id="IPR045877">
    <property type="entry name" value="ZFP36-like"/>
</dbReference>
<dbReference type="PROSITE" id="PS50103">
    <property type="entry name" value="ZF_C3H1"/>
    <property type="match status" value="2"/>
</dbReference>
<dbReference type="PANTHER" id="PTHR12547">
    <property type="entry name" value="CCCH ZINC FINGER/TIS11-RELATED"/>
    <property type="match status" value="1"/>
</dbReference>
<dbReference type="GO" id="GO:0006879">
    <property type="term" value="P:intracellular iron ion homeostasis"/>
    <property type="evidence" value="ECO:0007669"/>
    <property type="project" value="UniProtKB-ARBA"/>
</dbReference>
<evidence type="ECO:0000256" key="3">
    <source>
        <dbReference type="ARBA" id="ARBA00022771"/>
    </source>
</evidence>